<evidence type="ECO:0000256" key="4">
    <source>
        <dbReference type="ARBA" id="ARBA00022759"/>
    </source>
</evidence>
<keyword evidence="7" id="KW-0963">Cytoplasm</keyword>
<comment type="subcellular location">
    <subcellularLocation>
        <location evidence="7">Cytoplasm</location>
    </subcellularLocation>
</comment>
<evidence type="ECO:0000256" key="7">
    <source>
        <dbReference type="HAMAP-Rule" id="MF_00009"/>
    </source>
</evidence>
<dbReference type="RefSeq" id="WP_192728375.1">
    <property type="nucleotide sequence ID" value="NZ_BAAAVL010000001.1"/>
</dbReference>
<proteinExistence type="inferred from homology"/>
<dbReference type="Gene3D" id="3.40.390.30">
    <property type="entry name" value="Metalloproteases ('zincins'), catalytic domain"/>
    <property type="match status" value="1"/>
</dbReference>
<evidence type="ECO:0000313" key="8">
    <source>
        <dbReference type="EMBL" id="MBE1504329.1"/>
    </source>
</evidence>
<dbReference type="PROSITE" id="PS01306">
    <property type="entry name" value="UPF0054"/>
    <property type="match status" value="1"/>
</dbReference>
<evidence type="ECO:0000313" key="9">
    <source>
        <dbReference type="Proteomes" id="UP000620262"/>
    </source>
</evidence>
<dbReference type="InterPro" id="IPR002036">
    <property type="entry name" value="YbeY"/>
</dbReference>
<keyword evidence="6 7" id="KW-0862">Zinc</keyword>
<keyword evidence="5 7" id="KW-0378">Hydrolase</keyword>
<dbReference type="Pfam" id="PF02130">
    <property type="entry name" value="YbeY"/>
    <property type="match status" value="1"/>
</dbReference>
<dbReference type="InterPro" id="IPR020549">
    <property type="entry name" value="YbeY_CS"/>
</dbReference>
<comment type="function">
    <text evidence="7">Single strand-specific metallo-endoribonuclease involved in late-stage 70S ribosome quality control and in maturation of the 3' terminus of the 16S rRNA.</text>
</comment>
<dbReference type="PANTHER" id="PTHR46986">
    <property type="entry name" value="ENDORIBONUCLEASE YBEY, CHLOROPLASTIC"/>
    <property type="match status" value="1"/>
</dbReference>
<dbReference type="SUPFAM" id="SSF55486">
    <property type="entry name" value="Metalloproteases ('zincins'), catalytic domain"/>
    <property type="match status" value="1"/>
</dbReference>
<keyword evidence="9" id="KW-1185">Reference proteome</keyword>
<evidence type="ECO:0000256" key="3">
    <source>
        <dbReference type="ARBA" id="ARBA00022723"/>
    </source>
</evidence>
<dbReference type="EC" id="3.1.-.-" evidence="7"/>
<dbReference type="Proteomes" id="UP000620262">
    <property type="component" value="Unassembled WGS sequence"/>
</dbReference>
<dbReference type="NCBIfam" id="TIGR00043">
    <property type="entry name" value="rRNA maturation RNase YbeY"/>
    <property type="match status" value="1"/>
</dbReference>
<keyword evidence="4 7" id="KW-0255">Endonuclease</keyword>
<reference evidence="8 9" key="1">
    <citation type="submission" date="2020-10" db="EMBL/GenBank/DDBJ databases">
        <title>Sequencing the genomes of 1000 actinobacteria strains.</title>
        <authorList>
            <person name="Klenk H.-P."/>
        </authorList>
    </citation>
    <scope>NUCLEOTIDE SEQUENCE [LARGE SCALE GENOMIC DNA]</scope>
    <source>
        <strain evidence="8 9">DSM 7307</strain>
    </source>
</reference>
<comment type="caution">
    <text evidence="8">The sequence shown here is derived from an EMBL/GenBank/DDBJ whole genome shotgun (WGS) entry which is preliminary data.</text>
</comment>
<evidence type="ECO:0000256" key="6">
    <source>
        <dbReference type="ARBA" id="ARBA00022833"/>
    </source>
</evidence>
<evidence type="ECO:0000256" key="2">
    <source>
        <dbReference type="ARBA" id="ARBA00022722"/>
    </source>
</evidence>
<keyword evidence="2 7" id="KW-0540">Nuclease</keyword>
<dbReference type="HAMAP" id="MF_00009">
    <property type="entry name" value="Endoribonucl_YbeY"/>
    <property type="match status" value="1"/>
</dbReference>
<dbReference type="PANTHER" id="PTHR46986:SF1">
    <property type="entry name" value="ENDORIBONUCLEASE YBEY, CHLOROPLASTIC"/>
    <property type="match status" value="1"/>
</dbReference>
<feature type="binding site" evidence="7">
    <location>
        <position position="126"/>
    </location>
    <ligand>
        <name>Zn(2+)</name>
        <dbReference type="ChEBI" id="CHEBI:29105"/>
        <note>catalytic</note>
    </ligand>
</feature>
<comment type="cofactor">
    <cofactor evidence="7">
        <name>Zn(2+)</name>
        <dbReference type="ChEBI" id="CHEBI:29105"/>
    </cofactor>
    <text evidence="7">Binds 1 zinc ion.</text>
</comment>
<keyword evidence="7" id="KW-0698">rRNA processing</keyword>
<sequence>MAELDIQISIEDTGWPAEDVLHALGERVLGAAVAYLREEEKQPFPKMPPEVSLVFTDDASIQDINAEWRGKDKPTNVLSFPAFPVKPGNMPGPMLGDIIIARETVEREAQELEKSFGDHLTHLMVHGFLHLLGYDHMNNDEAEIMEGLETRILAVLGLSDPYEGQDLKMEP</sequence>
<accession>A0ABR9IMC7</accession>
<name>A0ABR9IMC7_RHIVS</name>
<evidence type="ECO:0000256" key="1">
    <source>
        <dbReference type="ARBA" id="ARBA00010875"/>
    </source>
</evidence>
<gene>
    <name evidence="7" type="primary">ybeY</name>
    <name evidence="8" type="ORF">H4W29_001510</name>
</gene>
<feature type="binding site" evidence="7">
    <location>
        <position position="130"/>
    </location>
    <ligand>
        <name>Zn(2+)</name>
        <dbReference type="ChEBI" id="CHEBI:29105"/>
        <note>catalytic</note>
    </ligand>
</feature>
<organism evidence="8 9">
    <name type="scientific">Rhizobium viscosum</name>
    <name type="common">Arthrobacter viscosus</name>
    <dbReference type="NCBI Taxonomy" id="1673"/>
    <lineage>
        <taxon>Bacteria</taxon>
        <taxon>Pseudomonadati</taxon>
        <taxon>Pseudomonadota</taxon>
        <taxon>Alphaproteobacteria</taxon>
        <taxon>Hyphomicrobiales</taxon>
        <taxon>Rhizobiaceae</taxon>
        <taxon>Rhizobium/Agrobacterium group</taxon>
        <taxon>Rhizobium</taxon>
    </lineage>
</organism>
<keyword evidence="3 7" id="KW-0479">Metal-binding</keyword>
<keyword evidence="7" id="KW-0690">Ribosome biogenesis</keyword>
<dbReference type="EMBL" id="JADBEC010000001">
    <property type="protein sequence ID" value="MBE1504329.1"/>
    <property type="molecule type" value="Genomic_DNA"/>
</dbReference>
<protein>
    <recommendedName>
        <fullName evidence="7">Endoribonuclease YbeY</fullName>
        <ecNumber evidence="7">3.1.-.-</ecNumber>
    </recommendedName>
</protein>
<comment type="similarity">
    <text evidence="1 7">Belongs to the endoribonuclease YbeY family.</text>
</comment>
<feature type="binding site" evidence="7">
    <location>
        <position position="136"/>
    </location>
    <ligand>
        <name>Zn(2+)</name>
        <dbReference type="ChEBI" id="CHEBI:29105"/>
        <note>catalytic</note>
    </ligand>
</feature>
<evidence type="ECO:0000256" key="5">
    <source>
        <dbReference type="ARBA" id="ARBA00022801"/>
    </source>
</evidence>
<dbReference type="InterPro" id="IPR023091">
    <property type="entry name" value="MetalPrtase_cat_dom_sf_prd"/>
</dbReference>